<keyword evidence="4" id="KW-1185">Reference proteome</keyword>
<keyword evidence="3" id="KW-0378">Hydrolase</keyword>
<accession>M0QP60</accession>
<dbReference type="Pfam" id="PF00561">
    <property type="entry name" value="Abhydrolase_1"/>
    <property type="match status" value="1"/>
</dbReference>
<dbReference type="EMBL" id="BANX01000032">
    <property type="protein sequence ID" value="GAC70066.1"/>
    <property type="molecule type" value="Genomic_DNA"/>
</dbReference>
<dbReference type="SUPFAM" id="SSF53474">
    <property type="entry name" value="alpha/beta-Hydrolases"/>
    <property type="match status" value="1"/>
</dbReference>
<dbReference type="eggNOG" id="COG1073">
    <property type="taxonomic scope" value="Bacteria"/>
</dbReference>
<feature type="compositionally biased region" description="Polar residues" evidence="1">
    <location>
        <begin position="12"/>
        <end position="21"/>
    </location>
</feature>
<reference evidence="3 4" key="1">
    <citation type="submission" date="2013-01" db="EMBL/GenBank/DDBJ databases">
        <title>Whole genome shotgun sequence of Gordonia soli NBRC 108243.</title>
        <authorList>
            <person name="Isaki-Nakamura S."/>
            <person name="Hosoyama A."/>
            <person name="Tsuchikane K."/>
            <person name="Ando Y."/>
            <person name="Baba S."/>
            <person name="Ohji S."/>
            <person name="Hamada M."/>
            <person name="Tamura T."/>
            <person name="Yamazoe A."/>
            <person name="Yamazaki S."/>
            <person name="Fujita N."/>
        </authorList>
    </citation>
    <scope>NUCLEOTIDE SEQUENCE [LARGE SCALE GENOMIC DNA]</scope>
    <source>
        <strain evidence="3 4">NBRC 108243</strain>
    </source>
</reference>
<dbReference type="InterPro" id="IPR000073">
    <property type="entry name" value="AB_hydrolase_1"/>
</dbReference>
<feature type="region of interest" description="Disordered" evidence="1">
    <location>
        <begin position="1"/>
        <end position="21"/>
    </location>
</feature>
<evidence type="ECO:0000313" key="4">
    <source>
        <dbReference type="Proteomes" id="UP000011666"/>
    </source>
</evidence>
<proteinExistence type="predicted"/>
<dbReference type="GO" id="GO:0016787">
    <property type="term" value="F:hydrolase activity"/>
    <property type="evidence" value="ECO:0007669"/>
    <property type="project" value="UniProtKB-KW"/>
</dbReference>
<comment type="caution">
    <text evidence="3">The sequence shown here is derived from an EMBL/GenBank/DDBJ whole genome shotgun (WGS) entry which is preliminary data.</text>
</comment>
<gene>
    <name evidence="3" type="ORF">GS4_32_00100</name>
</gene>
<protein>
    <submittedName>
        <fullName evidence="3">Putative hydrolase</fullName>
    </submittedName>
</protein>
<dbReference type="AlphaFoldDB" id="M0QP60"/>
<dbReference type="Gene3D" id="3.40.50.1820">
    <property type="entry name" value="alpha/beta hydrolase"/>
    <property type="match status" value="1"/>
</dbReference>
<evidence type="ECO:0000313" key="3">
    <source>
        <dbReference type="EMBL" id="GAC70066.1"/>
    </source>
</evidence>
<dbReference type="InterPro" id="IPR029058">
    <property type="entry name" value="AB_hydrolase_fold"/>
</dbReference>
<dbReference type="STRING" id="1223545.GS4_32_00100"/>
<sequence>MGDTAEGRASKGGSSDDQVMSTARSVDVDGVGIAWYLTGPEVADHRPLLLVGLPMDASGFATLSSHFDDRTVITYDPRGAAGSVDGSSAPLSIDTHATDLRRVLEAADVGVVDVFASSGGAVTMLALLAQAPHLVGTVVLHEPPLTTVLPDRVAATAVVDEIAAIYRDHGFGPAMAAFIAAGGHLGEFPDGWSPTSGPSAADLGLPTDDDGSRDDVMFARTLYASTGHEPDLEPLAEIAGVIVASGEESQGQLMARAAHALADATGWPHEMFPSHHDGFLGGEFGQHGAPAEFAARLRELLDGS</sequence>
<organism evidence="3 4">
    <name type="scientific">Gordonia soli NBRC 108243</name>
    <dbReference type="NCBI Taxonomy" id="1223545"/>
    <lineage>
        <taxon>Bacteria</taxon>
        <taxon>Bacillati</taxon>
        <taxon>Actinomycetota</taxon>
        <taxon>Actinomycetes</taxon>
        <taxon>Mycobacteriales</taxon>
        <taxon>Gordoniaceae</taxon>
        <taxon>Gordonia</taxon>
    </lineage>
</organism>
<feature type="domain" description="AB hydrolase-1" evidence="2">
    <location>
        <begin position="48"/>
        <end position="146"/>
    </location>
</feature>
<evidence type="ECO:0000259" key="2">
    <source>
        <dbReference type="Pfam" id="PF00561"/>
    </source>
</evidence>
<name>M0QP60_9ACTN</name>
<dbReference type="Proteomes" id="UP000011666">
    <property type="component" value="Unassembled WGS sequence"/>
</dbReference>
<evidence type="ECO:0000256" key="1">
    <source>
        <dbReference type="SAM" id="MobiDB-lite"/>
    </source>
</evidence>